<organism evidence="1 2">
    <name type="scientific">Actinoplanes sichuanensis</name>
    <dbReference type="NCBI Taxonomy" id="512349"/>
    <lineage>
        <taxon>Bacteria</taxon>
        <taxon>Bacillati</taxon>
        <taxon>Actinomycetota</taxon>
        <taxon>Actinomycetes</taxon>
        <taxon>Micromonosporales</taxon>
        <taxon>Micromonosporaceae</taxon>
        <taxon>Actinoplanes</taxon>
    </lineage>
</organism>
<gene>
    <name evidence="1" type="ORF">ACFQ5G_49730</name>
</gene>
<dbReference type="InterPro" id="IPR032716">
    <property type="entry name" value="ACC_epsilon"/>
</dbReference>
<proteinExistence type="predicted"/>
<name>A0ABW4ARH7_9ACTN</name>
<protein>
    <submittedName>
        <fullName evidence="1">Acyl-CoA carboxylase subunit epsilon</fullName>
    </submittedName>
</protein>
<keyword evidence="2" id="KW-1185">Reference proteome</keyword>
<accession>A0ABW4ARH7</accession>
<dbReference type="RefSeq" id="WP_317790145.1">
    <property type="nucleotide sequence ID" value="NZ_AP028461.1"/>
</dbReference>
<dbReference type="Pfam" id="PF13822">
    <property type="entry name" value="ACC_epsilon"/>
    <property type="match status" value="1"/>
</dbReference>
<dbReference type="Proteomes" id="UP001597183">
    <property type="component" value="Unassembled WGS sequence"/>
</dbReference>
<dbReference type="EMBL" id="JBHTMK010000069">
    <property type="protein sequence ID" value="MFD1373462.1"/>
    <property type="molecule type" value="Genomic_DNA"/>
</dbReference>
<sequence length="65" mass="6908">MNAEPLVSVVRGSLDDHEVAALAAILTSRSTSVNYPTAPQAPSDWLRSARPAATPRSWQTAALPH</sequence>
<reference evidence="2" key="1">
    <citation type="journal article" date="2019" name="Int. J. Syst. Evol. Microbiol.">
        <title>The Global Catalogue of Microorganisms (GCM) 10K type strain sequencing project: providing services to taxonomists for standard genome sequencing and annotation.</title>
        <authorList>
            <consortium name="The Broad Institute Genomics Platform"/>
            <consortium name="The Broad Institute Genome Sequencing Center for Infectious Disease"/>
            <person name="Wu L."/>
            <person name="Ma J."/>
        </authorList>
    </citation>
    <scope>NUCLEOTIDE SEQUENCE [LARGE SCALE GENOMIC DNA]</scope>
    <source>
        <strain evidence="2">CCM 7526</strain>
    </source>
</reference>
<comment type="caution">
    <text evidence="1">The sequence shown here is derived from an EMBL/GenBank/DDBJ whole genome shotgun (WGS) entry which is preliminary data.</text>
</comment>
<evidence type="ECO:0000313" key="2">
    <source>
        <dbReference type="Proteomes" id="UP001597183"/>
    </source>
</evidence>
<evidence type="ECO:0000313" key="1">
    <source>
        <dbReference type="EMBL" id="MFD1373462.1"/>
    </source>
</evidence>